<dbReference type="AlphaFoldDB" id="A0A9P7ALT1"/>
<organism evidence="2 3">
    <name type="scientific">Suillus plorans</name>
    <dbReference type="NCBI Taxonomy" id="116603"/>
    <lineage>
        <taxon>Eukaryota</taxon>
        <taxon>Fungi</taxon>
        <taxon>Dikarya</taxon>
        <taxon>Basidiomycota</taxon>
        <taxon>Agaricomycotina</taxon>
        <taxon>Agaricomycetes</taxon>
        <taxon>Agaricomycetidae</taxon>
        <taxon>Boletales</taxon>
        <taxon>Suillineae</taxon>
        <taxon>Suillaceae</taxon>
        <taxon>Suillus</taxon>
    </lineage>
</organism>
<dbReference type="InterPro" id="IPR014807">
    <property type="entry name" value="Coa1"/>
</dbReference>
<name>A0A9P7ALT1_9AGAM</name>
<reference evidence="2" key="1">
    <citation type="journal article" date="2020" name="New Phytol.">
        <title>Comparative genomics reveals dynamic genome evolution in host specialist ectomycorrhizal fungi.</title>
        <authorList>
            <person name="Lofgren L.A."/>
            <person name="Nguyen N.H."/>
            <person name="Vilgalys R."/>
            <person name="Ruytinx J."/>
            <person name="Liao H.L."/>
            <person name="Branco S."/>
            <person name="Kuo A."/>
            <person name="LaButti K."/>
            <person name="Lipzen A."/>
            <person name="Andreopoulos W."/>
            <person name="Pangilinan J."/>
            <person name="Riley R."/>
            <person name="Hundley H."/>
            <person name="Na H."/>
            <person name="Barry K."/>
            <person name="Grigoriev I.V."/>
            <person name="Stajich J.E."/>
            <person name="Kennedy P.G."/>
        </authorList>
    </citation>
    <scope>NUCLEOTIDE SEQUENCE</scope>
    <source>
        <strain evidence="2">S12</strain>
    </source>
</reference>
<dbReference type="OrthoDB" id="2100652at2759"/>
<keyword evidence="1" id="KW-0472">Membrane</keyword>
<dbReference type="Pfam" id="PF08695">
    <property type="entry name" value="Coa1"/>
    <property type="match status" value="1"/>
</dbReference>
<accession>A0A9P7ALT1</accession>
<sequence>MQASLTVKMMSVTRHAKNLSGLDRSFGGAISRGYATVTKFPRPPPPTEEPHVETFSAPSKPRLYYTRPPLKADLPHVQKRWPFILAFATLGVSAWAAFLLFATNQEKLSSSVVKHIMQTVRDNEELKDMLGDAIRPEPAWYLNGDPWINGSINLPQGNVDLSFRLKGHQGSGTLYFTSIRKGKGQPFTPLRFRVIGDDKKVVNLFPHTSSSTISAECS</sequence>
<dbReference type="PANTHER" id="PTHR28523">
    <property type="entry name" value="CYTOCHROME C OXIDASE ASSEMBLY FACTOR 1"/>
    <property type="match status" value="1"/>
</dbReference>
<protein>
    <submittedName>
        <fullName evidence="2">Cytochrome oxidase complex assembly protein 1-domain-containing protein</fullName>
    </submittedName>
</protein>
<dbReference type="Proteomes" id="UP000719766">
    <property type="component" value="Unassembled WGS sequence"/>
</dbReference>
<dbReference type="GO" id="GO:0033617">
    <property type="term" value="P:mitochondrial respiratory chain complex IV assembly"/>
    <property type="evidence" value="ECO:0007669"/>
    <property type="project" value="InterPro"/>
</dbReference>
<evidence type="ECO:0000313" key="2">
    <source>
        <dbReference type="EMBL" id="KAG1792163.1"/>
    </source>
</evidence>
<evidence type="ECO:0000256" key="1">
    <source>
        <dbReference type="SAM" id="Phobius"/>
    </source>
</evidence>
<proteinExistence type="predicted"/>
<dbReference type="InterPro" id="IPR042432">
    <property type="entry name" value="Coa1_fungi"/>
</dbReference>
<keyword evidence="1" id="KW-1133">Transmembrane helix</keyword>
<comment type="caution">
    <text evidence="2">The sequence shown here is derived from an EMBL/GenBank/DDBJ whole genome shotgun (WGS) entry which is preliminary data.</text>
</comment>
<dbReference type="PANTHER" id="PTHR28523:SF1">
    <property type="entry name" value="CYTOCHROME C OXIDASE ASSEMBLY FACTOR 1"/>
    <property type="match status" value="1"/>
</dbReference>
<dbReference type="RefSeq" id="XP_041158831.1">
    <property type="nucleotide sequence ID" value="XM_041303247.1"/>
</dbReference>
<dbReference type="GO" id="GO:0005743">
    <property type="term" value="C:mitochondrial inner membrane"/>
    <property type="evidence" value="ECO:0007669"/>
    <property type="project" value="TreeGrafter"/>
</dbReference>
<gene>
    <name evidence="2" type="ORF">HD556DRAFT_1381215</name>
</gene>
<dbReference type="EMBL" id="JABBWE010000038">
    <property type="protein sequence ID" value="KAG1792163.1"/>
    <property type="molecule type" value="Genomic_DNA"/>
</dbReference>
<keyword evidence="3" id="KW-1185">Reference proteome</keyword>
<dbReference type="GeneID" id="64597011"/>
<feature type="transmembrane region" description="Helical" evidence="1">
    <location>
        <begin position="81"/>
        <end position="102"/>
    </location>
</feature>
<evidence type="ECO:0000313" key="3">
    <source>
        <dbReference type="Proteomes" id="UP000719766"/>
    </source>
</evidence>
<keyword evidence="1" id="KW-0812">Transmembrane</keyword>